<dbReference type="GeneID" id="97218237"/>
<evidence type="ECO:0000259" key="1">
    <source>
        <dbReference type="Pfam" id="PF03551"/>
    </source>
</evidence>
<dbReference type="KEGG" id="bko:CKF48_11810"/>
<accession>A0A248TIB0</accession>
<dbReference type="SUPFAM" id="SSF46785">
    <property type="entry name" value="Winged helix' DNA-binding domain"/>
    <property type="match status" value="1"/>
</dbReference>
<evidence type="ECO:0000313" key="3">
    <source>
        <dbReference type="Proteomes" id="UP000215137"/>
    </source>
</evidence>
<organism evidence="2 3">
    <name type="scientific">Cytobacillus kochii</name>
    <dbReference type="NCBI Taxonomy" id="859143"/>
    <lineage>
        <taxon>Bacteria</taxon>
        <taxon>Bacillati</taxon>
        <taxon>Bacillota</taxon>
        <taxon>Bacilli</taxon>
        <taxon>Bacillales</taxon>
        <taxon>Bacillaceae</taxon>
        <taxon>Cytobacillus</taxon>
    </lineage>
</organism>
<dbReference type="InterPro" id="IPR005149">
    <property type="entry name" value="Tscrpt_reg_PadR_N"/>
</dbReference>
<dbReference type="Pfam" id="PF03551">
    <property type="entry name" value="PadR"/>
    <property type="match status" value="1"/>
</dbReference>
<dbReference type="Proteomes" id="UP000215137">
    <property type="component" value="Chromosome"/>
</dbReference>
<proteinExistence type="predicted"/>
<keyword evidence="3" id="KW-1185">Reference proteome</keyword>
<gene>
    <name evidence="2" type="ORF">CKF48_11810</name>
</gene>
<reference evidence="2 3" key="1">
    <citation type="submission" date="2017-08" db="EMBL/GenBank/DDBJ databases">
        <title>Complete Genome Sequence of Bacillus kochii Oregon-R-modENCODE STRAIN BDGP4, isolated from Drosophila melanogaster gut.</title>
        <authorList>
            <person name="Wan K.H."/>
            <person name="Yu C."/>
            <person name="Park S."/>
            <person name="Hammonds A.S."/>
            <person name="Booth B.W."/>
            <person name="Celniker S.E."/>
        </authorList>
    </citation>
    <scope>NUCLEOTIDE SEQUENCE [LARGE SCALE GENOMIC DNA]</scope>
    <source>
        <strain evidence="2 3">BDGP4</strain>
    </source>
</reference>
<sequence length="166" mass="19754">MSVKHAILTLLSQSPRHRYDLKVSFESMVYKQWDLNAGQIYTTIDRLIRDEFVQEAQEKESELKIYRITPKGKAELQKWLLLPVESSLLQDEFYFKLLCAKQLSFKNLGEMIKQHKELIIKNIFQLQQLRNSHVFSEENEAIHYLIDGKILHLEADMKWIEMLTEN</sequence>
<dbReference type="Gene3D" id="1.10.10.10">
    <property type="entry name" value="Winged helix-like DNA-binding domain superfamily/Winged helix DNA-binding domain"/>
    <property type="match status" value="1"/>
</dbReference>
<dbReference type="OrthoDB" id="9783723at2"/>
<dbReference type="InterPro" id="IPR036390">
    <property type="entry name" value="WH_DNA-bd_sf"/>
</dbReference>
<dbReference type="PANTHER" id="PTHR43252:SF6">
    <property type="entry name" value="NEGATIVE TRANSCRIPTION REGULATOR PADR"/>
    <property type="match status" value="1"/>
</dbReference>
<evidence type="ECO:0000313" key="2">
    <source>
        <dbReference type="EMBL" id="ASV67933.1"/>
    </source>
</evidence>
<name>A0A248TIB0_9BACI</name>
<protein>
    <submittedName>
        <fullName evidence="2">PadR family transcriptional regulator</fullName>
    </submittedName>
</protein>
<dbReference type="EMBL" id="CP022983">
    <property type="protein sequence ID" value="ASV67933.1"/>
    <property type="molecule type" value="Genomic_DNA"/>
</dbReference>
<dbReference type="PANTHER" id="PTHR43252">
    <property type="entry name" value="TRANSCRIPTIONAL REGULATOR YQJI"/>
    <property type="match status" value="1"/>
</dbReference>
<dbReference type="RefSeq" id="WP_095371502.1">
    <property type="nucleotide sequence ID" value="NZ_CANMJM010000009.1"/>
</dbReference>
<feature type="domain" description="Transcription regulator PadR N-terminal" evidence="1">
    <location>
        <begin position="7"/>
        <end position="78"/>
    </location>
</feature>
<dbReference type="InterPro" id="IPR036388">
    <property type="entry name" value="WH-like_DNA-bd_sf"/>
</dbReference>
<dbReference type="AlphaFoldDB" id="A0A248TIB0"/>